<dbReference type="OrthoDB" id="1658288at2759"/>
<reference evidence="2 3" key="1">
    <citation type="submission" date="2018-02" db="EMBL/GenBank/DDBJ databases">
        <title>The genomes of Aspergillus section Nigri reveals drivers in fungal speciation.</title>
        <authorList>
            <consortium name="DOE Joint Genome Institute"/>
            <person name="Vesth T.C."/>
            <person name="Nybo J."/>
            <person name="Theobald S."/>
            <person name="Brandl J."/>
            <person name="Frisvad J.C."/>
            <person name="Nielsen K.F."/>
            <person name="Lyhne E.K."/>
            <person name="Kogle M.E."/>
            <person name="Kuo A."/>
            <person name="Riley R."/>
            <person name="Clum A."/>
            <person name="Nolan M."/>
            <person name="Lipzen A."/>
            <person name="Salamov A."/>
            <person name="Henrissat B."/>
            <person name="Wiebenga A."/>
            <person name="De vries R.P."/>
            <person name="Grigoriev I.V."/>
            <person name="Mortensen U.H."/>
            <person name="Andersen M.R."/>
            <person name="Baker S.E."/>
        </authorList>
    </citation>
    <scope>NUCLEOTIDE SEQUENCE [LARGE SCALE GENOMIC DNA]</scope>
    <source>
        <strain evidence="2 3">CBS 101889</strain>
    </source>
</reference>
<dbReference type="VEuPathDB" id="FungiDB:BO97DRAFT_419732"/>
<accession>A0A395IH04</accession>
<dbReference type="STRING" id="1450537.A0A395IH04"/>
<dbReference type="AlphaFoldDB" id="A0A395IH04"/>
<keyword evidence="1" id="KW-0732">Signal</keyword>
<evidence type="ECO:0000256" key="1">
    <source>
        <dbReference type="SAM" id="SignalP"/>
    </source>
</evidence>
<dbReference type="EMBL" id="KZ824267">
    <property type="protein sequence ID" value="RAL17494.1"/>
    <property type="molecule type" value="Genomic_DNA"/>
</dbReference>
<feature type="signal peptide" evidence="1">
    <location>
        <begin position="1"/>
        <end position="23"/>
    </location>
</feature>
<dbReference type="Pfam" id="PF13424">
    <property type="entry name" value="TPR_12"/>
    <property type="match status" value="2"/>
</dbReference>
<name>A0A395IH04_ASPHC</name>
<evidence type="ECO:0000313" key="2">
    <source>
        <dbReference type="EMBL" id="RAL17494.1"/>
    </source>
</evidence>
<sequence>MQRPRLGTLRFFLRLMQLGVSIGRMENTSVLRSCTRVHLFGRETILGPSHISTLQSVHNIGVLCQDQGDLKSAEEMFQRALEGHEMASNEDDGSPPMETLDTLQSLANLYRIQNQLEKVEHMCQRALSGYKKALTADHPSTLNAIHNLGNIYWAQHQLDAA</sequence>
<evidence type="ECO:0000313" key="3">
    <source>
        <dbReference type="Proteomes" id="UP000248961"/>
    </source>
</evidence>
<dbReference type="InterPro" id="IPR053137">
    <property type="entry name" value="NLR-like"/>
</dbReference>
<dbReference type="Gene3D" id="1.25.40.10">
    <property type="entry name" value="Tetratricopeptide repeat domain"/>
    <property type="match status" value="1"/>
</dbReference>
<gene>
    <name evidence="2" type="ORF">BO97DRAFT_419732</name>
</gene>
<dbReference type="RefSeq" id="XP_025556648.1">
    <property type="nucleotide sequence ID" value="XM_025696588.1"/>
</dbReference>
<evidence type="ECO:0008006" key="4">
    <source>
        <dbReference type="Google" id="ProtNLM"/>
    </source>
</evidence>
<feature type="chain" id="PRO_5017456071" description="TPR-like protein" evidence="1">
    <location>
        <begin position="24"/>
        <end position="161"/>
    </location>
</feature>
<keyword evidence="3" id="KW-1185">Reference proteome</keyword>
<proteinExistence type="predicted"/>
<dbReference type="GeneID" id="37200877"/>
<dbReference type="InterPro" id="IPR011990">
    <property type="entry name" value="TPR-like_helical_dom_sf"/>
</dbReference>
<dbReference type="SUPFAM" id="SSF48452">
    <property type="entry name" value="TPR-like"/>
    <property type="match status" value="1"/>
</dbReference>
<dbReference type="Proteomes" id="UP000248961">
    <property type="component" value="Unassembled WGS sequence"/>
</dbReference>
<organism evidence="2 3">
    <name type="scientific">Aspergillus homomorphus (strain CBS 101889)</name>
    <dbReference type="NCBI Taxonomy" id="1450537"/>
    <lineage>
        <taxon>Eukaryota</taxon>
        <taxon>Fungi</taxon>
        <taxon>Dikarya</taxon>
        <taxon>Ascomycota</taxon>
        <taxon>Pezizomycotina</taxon>
        <taxon>Eurotiomycetes</taxon>
        <taxon>Eurotiomycetidae</taxon>
        <taxon>Eurotiales</taxon>
        <taxon>Aspergillaceae</taxon>
        <taxon>Aspergillus</taxon>
        <taxon>Aspergillus subgen. Circumdati</taxon>
    </lineage>
</organism>
<dbReference type="PANTHER" id="PTHR46082">
    <property type="entry name" value="ATP/GTP-BINDING PROTEIN-RELATED"/>
    <property type="match status" value="1"/>
</dbReference>
<protein>
    <recommendedName>
        <fullName evidence="4">TPR-like protein</fullName>
    </recommendedName>
</protein>
<dbReference type="PANTHER" id="PTHR46082:SF6">
    <property type="entry name" value="AAA+ ATPASE DOMAIN-CONTAINING PROTEIN-RELATED"/>
    <property type="match status" value="1"/>
</dbReference>